<evidence type="ECO:0000256" key="3">
    <source>
        <dbReference type="ARBA" id="ARBA00023002"/>
    </source>
</evidence>
<dbReference type="InterPro" id="IPR016169">
    <property type="entry name" value="FAD-bd_PCMH_sub2"/>
</dbReference>
<keyword evidence="7" id="KW-1185">Reference proteome</keyword>
<dbReference type="InterPro" id="IPR016171">
    <property type="entry name" value="Vanillyl_alc_oxidase_C-sub2"/>
</dbReference>
<dbReference type="InterPro" id="IPR010031">
    <property type="entry name" value="FAD_lactone_oxidase-like"/>
</dbReference>
<keyword evidence="2" id="KW-0274">FAD</keyword>
<dbReference type="EMBL" id="JAYWLU010000005">
    <property type="protein sequence ID" value="MEX3594297.1"/>
    <property type="molecule type" value="Genomic_DNA"/>
</dbReference>
<dbReference type="PROSITE" id="PS51387">
    <property type="entry name" value="FAD_PCMH"/>
    <property type="match status" value="1"/>
</dbReference>
<dbReference type="Gene3D" id="3.30.43.10">
    <property type="entry name" value="Uridine Diphospho-n-acetylenolpyruvylglucosamine Reductase, domain 2"/>
    <property type="match status" value="1"/>
</dbReference>
<dbReference type="Gene3D" id="3.30.465.10">
    <property type="match status" value="1"/>
</dbReference>
<dbReference type="PANTHER" id="PTHR43762:SF1">
    <property type="entry name" value="D-ARABINONO-1,4-LACTONE OXIDASE"/>
    <property type="match status" value="1"/>
</dbReference>
<evidence type="ECO:0000313" key="7">
    <source>
        <dbReference type="Proteomes" id="UP001558481"/>
    </source>
</evidence>
<dbReference type="Gene3D" id="3.40.462.10">
    <property type="entry name" value="FAD-linked oxidases, C-terminal domain"/>
    <property type="match status" value="1"/>
</dbReference>
<evidence type="ECO:0000313" key="6">
    <source>
        <dbReference type="EMBL" id="MEX3594297.1"/>
    </source>
</evidence>
<dbReference type="RefSeq" id="WP_129700413.1">
    <property type="nucleotide sequence ID" value="NZ_JAYWLT010000005.1"/>
</dbReference>
<evidence type="ECO:0000256" key="4">
    <source>
        <dbReference type="SAM" id="MobiDB-lite"/>
    </source>
</evidence>
<keyword evidence="3" id="KW-0560">Oxidoreductase</keyword>
<dbReference type="InterPro" id="IPR016170">
    <property type="entry name" value="Cytok_DH_C_sf"/>
</dbReference>
<gene>
    <name evidence="6" type="ORF">VVR66_06190</name>
</gene>
<evidence type="ECO:0000256" key="1">
    <source>
        <dbReference type="ARBA" id="ARBA00022630"/>
    </source>
</evidence>
<dbReference type="SUPFAM" id="SSF55103">
    <property type="entry name" value="FAD-linked oxidases, C-terminal domain"/>
    <property type="match status" value="1"/>
</dbReference>
<dbReference type="InterPro" id="IPR016166">
    <property type="entry name" value="FAD-bd_PCMH"/>
</dbReference>
<dbReference type="InterPro" id="IPR036318">
    <property type="entry name" value="FAD-bd_PCMH-like_sf"/>
</dbReference>
<feature type="region of interest" description="Disordered" evidence="4">
    <location>
        <begin position="1"/>
        <end position="22"/>
    </location>
</feature>
<accession>A0ABV3V366</accession>
<keyword evidence="1" id="KW-0285">Flavoprotein</keyword>
<protein>
    <submittedName>
        <fullName evidence="6">Cholesterol oxidase substrate-binding domain-containing protein</fullName>
    </submittedName>
</protein>
<dbReference type="InterPro" id="IPR016167">
    <property type="entry name" value="FAD-bd_PCMH_sub1"/>
</dbReference>
<evidence type="ECO:0000256" key="2">
    <source>
        <dbReference type="ARBA" id="ARBA00022827"/>
    </source>
</evidence>
<organism evidence="6 7">
    <name type="scientific">Kocuria carniphila</name>
    <dbReference type="NCBI Taxonomy" id="262208"/>
    <lineage>
        <taxon>Bacteria</taxon>
        <taxon>Bacillati</taxon>
        <taxon>Actinomycetota</taxon>
        <taxon>Actinomycetes</taxon>
        <taxon>Micrococcales</taxon>
        <taxon>Micrococcaceae</taxon>
        <taxon>Kocuria</taxon>
    </lineage>
</organism>
<feature type="domain" description="FAD-binding PCMH-type" evidence="5">
    <location>
        <begin position="86"/>
        <end position="277"/>
    </location>
</feature>
<evidence type="ECO:0000259" key="5">
    <source>
        <dbReference type="PROSITE" id="PS51387"/>
    </source>
</evidence>
<dbReference type="Gene3D" id="1.10.45.10">
    <property type="entry name" value="Vanillyl-alcohol Oxidase, Chain A, domain 4"/>
    <property type="match status" value="1"/>
</dbReference>
<dbReference type="InterPro" id="IPR006094">
    <property type="entry name" value="Oxid_FAD_bind_N"/>
</dbReference>
<comment type="caution">
    <text evidence="6">The sequence shown here is derived from an EMBL/GenBank/DDBJ whole genome shotgun (WGS) entry which is preliminary data.</text>
</comment>
<dbReference type="Pfam" id="PF09129">
    <property type="entry name" value="Chol_subst-bind"/>
    <property type="match status" value="1"/>
</dbReference>
<dbReference type="InterPro" id="IPR016164">
    <property type="entry name" value="FAD-linked_Oxase-like_C"/>
</dbReference>
<dbReference type="PANTHER" id="PTHR43762">
    <property type="entry name" value="L-GULONOLACTONE OXIDASE"/>
    <property type="match status" value="1"/>
</dbReference>
<dbReference type="Proteomes" id="UP001558481">
    <property type="component" value="Unassembled WGS sequence"/>
</dbReference>
<name>A0ABV3V366_9MICC</name>
<proteinExistence type="predicted"/>
<dbReference type="SUPFAM" id="SSF56176">
    <property type="entry name" value="FAD-binding/transporter-associated domain-like"/>
    <property type="match status" value="1"/>
</dbReference>
<dbReference type="Pfam" id="PF01565">
    <property type="entry name" value="FAD_binding_4"/>
    <property type="match status" value="1"/>
</dbReference>
<sequence>MATTGDRAPLGTPRHRASTSEGTIVEHEGINRRTALAAAAIAGSGWTLSAMLSPAEAAVRVPGSPAPVLPAGMTPWLEVFVNWSGETRTSPLWTVAPTSADQVAELARWASSNDWRLRARGYQHNWSPLSVESGSTQESRVLMVDTVKHLTAITVDPTAMTVTAQGGASLEAVLNAANNRGLSIMHHPAPGDVTIGGALAIAGHGTAVPASGETRPAGATFGSLSNLVVSMDAVVWDETSGDYAVKRFERTDPDIGPLLTNLGRTIVTSVQLRVAKLSNMRCRSYITIPTWELFAKPGSWGRSVDSYLRSCGRVEVILFPFTSFPWVKTWEFSRYKPLLSRGTSSPYNYVFSDNIPQQISDLFKKIQTGTPAIATQLGPAQQKITATSLTTSFVSDLWGAPKNLQLYVRPNTPKVTANGYAIHCRRADVQRVLYEFHNYYKASVNEYAKRWRYPVNGPLEIRVTGVDNPADVEIPGAITPTLSPSRQFADHPEWDTVVWLDILTFPGTPYSLQFFQECEQWVINNYASYAGVRMEWSKGWGYSADGAWQNQDILQNQVPRSYSQGQPADQGWDSAVRILEKLDPSRIYAAPLHDRLMPPNGG</sequence>
<dbReference type="InterPro" id="IPR015213">
    <property type="entry name" value="Cholesterol_OX_subst-bd"/>
</dbReference>
<reference evidence="6 7" key="1">
    <citation type="journal article" date="2024" name="Fungal Genet. Biol.">
        <title>The porcine skin microbiome exhibits broad fungal antagonism.</title>
        <authorList>
            <person name="De La Cruz K.F."/>
            <person name="Townsend E.C."/>
            <person name="Alex Cheong J.Z."/>
            <person name="Salamzade R."/>
            <person name="Liu A."/>
            <person name="Sandstrom S."/>
            <person name="Davila E."/>
            <person name="Huang L."/>
            <person name="Xu K.H."/>
            <person name="Wu S.Y."/>
            <person name="Meudt J.J."/>
            <person name="Shanmuganayagam D."/>
            <person name="Gibson A.L.F."/>
            <person name="Kalan L.R."/>
        </authorList>
    </citation>
    <scope>NUCLEOTIDE SEQUENCE [LARGE SCALE GENOMIC DNA]</scope>
    <source>
        <strain evidence="6 7">LK2625</strain>
    </source>
</reference>
<dbReference type="PROSITE" id="PS51318">
    <property type="entry name" value="TAT"/>
    <property type="match status" value="1"/>
</dbReference>
<dbReference type="InterPro" id="IPR006311">
    <property type="entry name" value="TAT_signal"/>
</dbReference>